<accession>A0A1G9PZ76</accession>
<evidence type="ECO:0000256" key="1">
    <source>
        <dbReference type="ARBA" id="ARBA00010876"/>
    </source>
</evidence>
<sequence length="323" mass="36351">MKDRNELHRFEVRAEEAGRRLDQVMAAHLPGRSRTVCRCLIDLGGVHVDGRRTCRCSFQVNAGAQIEVFIDGLPLEPFSLEMRHIIYRDRHLLAVDKSAGIDTQPTHARYKGTLYEALLRFLQDPFRPHCRPELGMIQRLDRNTSGIMVFSVHPQAHKALTLAMTSREIEKVYLALVQGVPAQGQGEIRSLLARGRRNNLMKSVERGGREAVTRYRVVHAWEKTALVEVRIPTGRSHQIRVHMAELGHPLLGDTAYGGFDHVGDFPVGRHMLHSYQLKLRHPVRSDLLQLGAPIAADMQALLAHLGLRCSSIAIMPPKEQSSC</sequence>
<evidence type="ECO:0000256" key="3">
    <source>
        <dbReference type="PIRSR" id="PIRSR606225-1"/>
    </source>
</evidence>
<protein>
    <recommendedName>
        <fullName evidence="5">Pseudouridine synthase</fullName>
        <ecNumber evidence="5">5.4.99.-</ecNumber>
    </recommendedName>
</protein>
<dbReference type="GO" id="GO:0120159">
    <property type="term" value="F:rRNA pseudouridine synthase activity"/>
    <property type="evidence" value="ECO:0007669"/>
    <property type="project" value="UniProtKB-ARBA"/>
</dbReference>
<dbReference type="Gene3D" id="3.30.2350.10">
    <property type="entry name" value="Pseudouridine synthase"/>
    <property type="match status" value="1"/>
</dbReference>
<evidence type="ECO:0000256" key="4">
    <source>
        <dbReference type="PROSITE-ProRule" id="PRU00182"/>
    </source>
</evidence>
<keyword evidence="4" id="KW-0694">RNA-binding</keyword>
<dbReference type="EMBL" id="FNGU01000003">
    <property type="protein sequence ID" value="SDM04108.1"/>
    <property type="molecule type" value="Genomic_DNA"/>
</dbReference>
<dbReference type="InterPro" id="IPR006145">
    <property type="entry name" value="PsdUridine_synth_RsuA/RluA"/>
</dbReference>
<comment type="catalytic activity">
    <reaction evidence="5">
        <text>a uridine in RNA = a pseudouridine in RNA</text>
        <dbReference type="Rhea" id="RHEA:48348"/>
        <dbReference type="Rhea" id="RHEA-COMP:12068"/>
        <dbReference type="Rhea" id="RHEA-COMP:12069"/>
        <dbReference type="ChEBI" id="CHEBI:65314"/>
        <dbReference type="ChEBI" id="CHEBI:65315"/>
    </reaction>
</comment>
<dbReference type="Pfam" id="PF00849">
    <property type="entry name" value="PseudoU_synth_2"/>
    <property type="match status" value="1"/>
</dbReference>
<dbReference type="EC" id="5.4.99.-" evidence="5"/>
<dbReference type="Pfam" id="PF01479">
    <property type="entry name" value="S4"/>
    <property type="match status" value="1"/>
</dbReference>
<gene>
    <name evidence="7" type="ORF">SAMN05660860_01766</name>
</gene>
<dbReference type="InterPro" id="IPR006224">
    <property type="entry name" value="PsdUridine_synth_RluA-like_CS"/>
</dbReference>
<evidence type="ECO:0000256" key="5">
    <source>
        <dbReference type="RuleBase" id="RU362028"/>
    </source>
</evidence>
<dbReference type="CDD" id="cd00165">
    <property type="entry name" value="S4"/>
    <property type="match status" value="1"/>
</dbReference>
<dbReference type="InterPro" id="IPR050188">
    <property type="entry name" value="RluA_PseudoU_synthase"/>
</dbReference>
<dbReference type="SUPFAM" id="SSF55120">
    <property type="entry name" value="Pseudouridine synthase"/>
    <property type="match status" value="1"/>
</dbReference>
<keyword evidence="2 5" id="KW-0413">Isomerase</keyword>
<dbReference type="PROSITE" id="PS01129">
    <property type="entry name" value="PSI_RLU"/>
    <property type="match status" value="1"/>
</dbReference>
<dbReference type="Gene3D" id="3.10.290.10">
    <property type="entry name" value="RNA-binding S4 domain"/>
    <property type="match status" value="1"/>
</dbReference>
<proteinExistence type="inferred from homology"/>
<dbReference type="InterPro" id="IPR020103">
    <property type="entry name" value="PsdUridine_synth_cat_dom_sf"/>
</dbReference>
<dbReference type="SMART" id="SM00363">
    <property type="entry name" value="S4"/>
    <property type="match status" value="1"/>
</dbReference>
<dbReference type="NCBIfam" id="TIGR00005">
    <property type="entry name" value="rluA_subfam"/>
    <property type="match status" value="1"/>
</dbReference>
<organism evidence="7 8">
    <name type="scientific">Geoalkalibacter ferrihydriticus</name>
    <dbReference type="NCBI Taxonomy" id="392333"/>
    <lineage>
        <taxon>Bacteria</taxon>
        <taxon>Pseudomonadati</taxon>
        <taxon>Thermodesulfobacteriota</taxon>
        <taxon>Desulfuromonadia</taxon>
        <taxon>Desulfuromonadales</taxon>
        <taxon>Geoalkalibacteraceae</taxon>
        <taxon>Geoalkalibacter</taxon>
    </lineage>
</organism>
<dbReference type="PROSITE" id="PS50889">
    <property type="entry name" value="S4"/>
    <property type="match status" value="1"/>
</dbReference>
<dbReference type="PANTHER" id="PTHR21600">
    <property type="entry name" value="MITOCHONDRIAL RNA PSEUDOURIDINE SYNTHASE"/>
    <property type="match status" value="1"/>
</dbReference>
<evidence type="ECO:0000313" key="8">
    <source>
        <dbReference type="Proteomes" id="UP000182146"/>
    </source>
</evidence>
<reference evidence="7 8" key="1">
    <citation type="submission" date="2016-10" db="EMBL/GenBank/DDBJ databases">
        <authorList>
            <person name="de Groot N.N."/>
        </authorList>
    </citation>
    <scope>NUCLEOTIDE SEQUENCE [LARGE SCALE GENOMIC DNA]</scope>
    <source>
        <strain evidence="7 8">DSM 17813</strain>
    </source>
</reference>
<dbReference type="RefSeq" id="WP_052446293.1">
    <property type="nucleotide sequence ID" value="NZ_FNGU01000003.1"/>
</dbReference>
<dbReference type="AlphaFoldDB" id="A0A1G9PZ76"/>
<evidence type="ECO:0000259" key="6">
    <source>
        <dbReference type="SMART" id="SM00363"/>
    </source>
</evidence>
<name>A0A1G9PZ76_9BACT</name>
<dbReference type="OrthoDB" id="128480at2"/>
<dbReference type="PANTHER" id="PTHR21600:SF44">
    <property type="entry name" value="RIBOSOMAL LARGE SUBUNIT PSEUDOURIDINE SYNTHASE D"/>
    <property type="match status" value="1"/>
</dbReference>
<comment type="function">
    <text evidence="5">Responsible for synthesis of pseudouridine from uracil.</text>
</comment>
<evidence type="ECO:0000256" key="2">
    <source>
        <dbReference type="ARBA" id="ARBA00023235"/>
    </source>
</evidence>
<dbReference type="Proteomes" id="UP000182146">
    <property type="component" value="Unassembled WGS sequence"/>
</dbReference>
<dbReference type="InterPro" id="IPR036986">
    <property type="entry name" value="S4_RNA-bd_sf"/>
</dbReference>
<feature type="active site" evidence="3">
    <location>
        <position position="141"/>
    </location>
</feature>
<feature type="domain" description="RNA-binding S4" evidence="6">
    <location>
        <begin position="19"/>
        <end position="81"/>
    </location>
</feature>
<dbReference type="GO" id="GO:0003723">
    <property type="term" value="F:RNA binding"/>
    <property type="evidence" value="ECO:0007669"/>
    <property type="project" value="UniProtKB-KW"/>
</dbReference>
<dbReference type="GO" id="GO:0000455">
    <property type="term" value="P:enzyme-directed rRNA pseudouridine synthesis"/>
    <property type="evidence" value="ECO:0007669"/>
    <property type="project" value="UniProtKB-ARBA"/>
</dbReference>
<dbReference type="InterPro" id="IPR006225">
    <property type="entry name" value="PsdUridine_synth_RluC/D"/>
</dbReference>
<dbReference type="InterPro" id="IPR002942">
    <property type="entry name" value="S4_RNA-bd"/>
</dbReference>
<dbReference type="CDD" id="cd02869">
    <property type="entry name" value="PseudoU_synth_RluA_like"/>
    <property type="match status" value="1"/>
</dbReference>
<comment type="similarity">
    <text evidence="1 5">Belongs to the pseudouridine synthase RluA family.</text>
</comment>
<evidence type="ECO:0000313" key="7">
    <source>
        <dbReference type="EMBL" id="SDM04108.1"/>
    </source>
</evidence>
<dbReference type="STRING" id="392333.SAMN05660860_01766"/>
<dbReference type="SUPFAM" id="SSF55174">
    <property type="entry name" value="Alpha-L RNA-binding motif"/>
    <property type="match status" value="1"/>
</dbReference>